<dbReference type="InterPro" id="IPR036162">
    <property type="entry name" value="Resolvase-like_N_sf"/>
</dbReference>
<dbReference type="CDD" id="cd00338">
    <property type="entry name" value="Ser_Recombinase"/>
    <property type="match status" value="1"/>
</dbReference>
<dbReference type="EMBL" id="JACEGA010000001">
    <property type="protein sequence ID" value="MBB2183564.1"/>
    <property type="molecule type" value="Genomic_DNA"/>
</dbReference>
<feature type="domain" description="Recombinase" evidence="2">
    <location>
        <begin position="183"/>
        <end position="309"/>
    </location>
</feature>
<gene>
    <name evidence="3" type="ORF">H0486_11830</name>
</gene>
<dbReference type="SUPFAM" id="SSF53041">
    <property type="entry name" value="Resolvase-like"/>
    <property type="match status" value="1"/>
</dbReference>
<dbReference type="RefSeq" id="WP_228353197.1">
    <property type="nucleotide sequence ID" value="NZ_JACEGA010000001.1"/>
</dbReference>
<dbReference type="SMART" id="SM00857">
    <property type="entry name" value="Resolvase"/>
    <property type="match status" value="1"/>
</dbReference>
<dbReference type="InterPro" id="IPR006119">
    <property type="entry name" value="Resolv_N"/>
</dbReference>
<dbReference type="GO" id="GO:0003677">
    <property type="term" value="F:DNA binding"/>
    <property type="evidence" value="ECO:0007669"/>
    <property type="project" value="InterPro"/>
</dbReference>
<dbReference type="InterPro" id="IPR038109">
    <property type="entry name" value="DNA_bind_recomb_sf"/>
</dbReference>
<protein>
    <submittedName>
        <fullName evidence="3">Recombinase family protein</fullName>
    </submittedName>
</protein>
<evidence type="ECO:0000259" key="2">
    <source>
        <dbReference type="PROSITE" id="PS51737"/>
    </source>
</evidence>
<evidence type="ECO:0000313" key="3">
    <source>
        <dbReference type="EMBL" id="MBB2183564.1"/>
    </source>
</evidence>
<dbReference type="PROSITE" id="PS51736">
    <property type="entry name" value="RECOMBINASES_3"/>
    <property type="match status" value="1"/>
</dbReference>
<dbReference type="Proteomes" id="UP000574276">
    <property type="component" value="Unassembled WGS sequence"/>
</dbReference>
<dbReference type="PROSITE" id="PS51737">
    <property type="entry name" value="RECOMBINASE_DNA_BIND"/>
    <property type="match status" value="1"/>
</dbReference>
<dbReference type="PANTHER" id="PTHR30461">
    <property type="entry name" value="DNA-INVERTASE FROM LAMBDOID PROPHAGE"/>
    <property type="match status" value="1"/>
</dbReference>
<comment type="caution">
    <text evidence="3">The sequence shown here is derived from an EMBL/GenBank/DDBJ whole genome shotgun (WGS) entry which is preliminary data.</text>
</comment>
<sequence>MARKITVIPAQQKQLQVEDNKSQKIRVAAYCRVSTDQEEQLNSYENQIRYYKSMLSDHPEYELVDIYADEGISGTNTKKRAEFNRMIQDCRNHKIDRIFTKSISRFARNTLDCLNYIRELQGLGIEIIFENENIKTLDGQGEVLITILASLSQNTSMQISSNSKWGIHRRYEQGKYAISTTRFLGYDIDENGKLAVNPKQAKVVEGLYREFMAGKTVGYIARIFTKEKVKNWEGKVNWHASTLQSMLENEKYKGDAILQKGYTADFLTKRRAKNEGQLQSFYIEDDHEAIIDPDTWNCVQQELERRKKFMEEHGLKAYGNNTEKNPFACKIICGDCGKAYTRKGWRQGNGETRLVWQCIERYRIKGVLGCSNRHIDDSTLQELFIIAWNKLVAEKRFYTRKWKENIKGEDLLNKYYAREFIHMVDDIGMIETMETNHMLATLDNMKVFSDGQIIITFLEGTEITIKCE</sequence>
<proteinExistence type="predicted"/>
<dbReference type="Gene3D" id="3.90.1750.20">
    <property type="entry name" value="Putative Large Serine Recombinase, Chain B, Domain 2"/>
    <property type="match status" value="1"/>
</dbReference>
<dbReference type="PANTHER" id="PTHR30461:SF23">
    <property type="entry name" value="DNA RECOMBINASE-RELATED"/>
    <property type="match status" value="1"/>
</dbReference>
<dbReference type="Gene3D" id="3.40.50.1390">
    <property type="entry name" value="Resolvase, N-terminal catalytic domain"/>
    <property type="match status" value="1"/>
</dbReference>
<dbReference type="Pfam" id="PF07508">
    <property type="entry name" value="Recombinase"/>
    <property type="match status" value="1"/>
</dbReference>
<dbReference type="GO" id="GO:0000150">
    <property type="term" value="F:DNA strand exchange activity"/>
    <property type="evidence" value="ECO:0007669"/>
    <property type="project" value="InterPro"/>
</dbReference>
<dbReference type="InterPro" id="IPR050639">
    <property type="entry name" value="SSR_resolvase"/>
</dbReference>
<dbReference type="InterPro" id="IPR025827">
    <property type="entry name" value="Zn_ribbon_recom_dom"/>
</dbReference>
<dbReference type="AlphaFoldDB" id="A0A839K1D6"/>
<dbReference type="Pfam" id="PF13408">
    <property type="entry name" value="Zn_ribbon_recom"/>
    <property type="match status" value="1"/>
</dbReference>
<dbReference type="InterPro" id="IPR011109">
    <property type="entry name" value="DNA_bind_recombinase_dom"/>
</dbReference>
<evidence type="ECO:0000313" key="4">
    <source>
        <dbReference type="Proteomes" id="UP000574276"/>
    </source>
</evidence>
<accession>A0A839K1D6</accession>
<reference evidence="3 4" key="1">
    <citation type="submission" date="2020-07" db="EMBL/GenBank/DDBJ databases">
        <title>Characterization and genome sequencing of isolate MD1, a novel member within the family Lachnospiraceae.</title>
        <authorList>
            <person name="Rettenmaier R."/>
            <person name="Di Bello L."/>
            <person name="Zinser C."/>
            <person name="Scheitz K."/>
            <person name="Liebl W."/>
            <person name="Zverlov V."/>
        </authorList>
    </citation>
    <scope>NUCLEOTIDE SEQUENCE [LARGE SCALE GENOMIC DNA]</scope>
    <source>
        <strain evidence="3 4">MD1</strain>
    </source>
</reference>
<evidence type="ECO:0000259" key="1">
    <source>
        <dbReference type="PROSITE" id="PS51736"/>
    </source>
</evidence>
<name>A0A839K1D6_9FIRM</name>
<dbReference type="Pfam" id="PF00239">
    <property type="entry name" value="Resolvase"/>
    <property type="match status" value="1"/>
</dbReference>
<organism evidence="3 4">
    <name type="scientific">Variimorphobacter saccharofermentans</name>
    <dbReference type="NCBI Taxonomy" id="2755051"/>
    <lineage>
        <taxon>Bacteria</taxon>
        <taxon>Bacillati</taxon>
        <taxon>Bacillota</taxon>
        <taxon>Clostridia</taxon>
        <taxon>Lachnospirales</taxon>
        <taxon>Lachnospiraceae</taxon>
        <taxon>Variimorphobacter</taxon>
    </lineage>
</organism>
<feature type="domain" description="Resolvase/invertase-type recombinase catalytic" evidence="1">
    <location>
        <begin position="26"/>
        <end position="174"/>
    </location>
</feature>
<keyword evidence="4" id="KW-1185">Reference proteome</keyword>